<dbReference type="EMBL" id="BGPR01038106">
    <property type="protein sequence ID" value="GBO13882.1"/>
    <property type="molecule type" value="Genomic_DNA"/>
</dbReference>
<evidence type="ECO:0000313" key="2">
    <source>
        <dbReference type="Proteomes" id="UP000499080"/>
    </source>
</evidence>
<organism evidence="1 2">
    <name type="scientific">Araneus ventricosus</name>
    <name type="common">Orbweaver spider</name>
    <name type="synonym">Epeira ventricosa</name>
    <dbReference type="NCBI Taxonomy" id="182803"/>
    <lineage>
        <taxon>Eukaryota</taxon>
        <taxon>Metazoa</taxon>
        <taxon>Ecdysozoa</taxon>
        <taxon>Arthropoda</taxon>
        <taxon>Chelicerata</taxon>
        <taxon>Arachnida</taxon>
        <taxon>Araneae</taxon>
        <taxon>Araneomorphae</taxon>
        <taxon>Entelegynae</taxon>
        <taxon>Araneoidea</taxon>
        <taxon>Araneidae</taxon>
        <taxon>Araneus</taxon>
    </lineage>
</organism>
<keyword evidence="2" id="KW-1185">Reference proteome</keyword>
<accession>A0A4Y2UNS0</accession>
<reference evidence="1 2" key="1">
    <citation type="journal article" date="2019" name="Sci. Rep.">
        <title>Orb-weaving spider Araneus ventricosus genome elucidates the spidroin gene catalogue.</title>
        <authorList>
            <person name="Kono N."/>
            <person name="Nakamura H."/>
            <person name="Ohtoshi R."/>
            <person name="Moran D.A.P."/>
            <person name="Shinohara A."/>
            <person name="Yoshida Y."/>
            <person name="Fujiwara M."/>
            <person name="Mori M."/>
            <person name="Tomita M."/>
            <person name="Arakawa K."/>
        </authorList>
    </citation>
    <scope>NUCLEOTIDE SEQUENCE [LARGE SCALE GENOMIC DNA]</scope>
</reference>
<name>A0A4Y2UNS0_ARAVE</name>
<evidence type="ECO:0000313" key="1">
    <source>
        <dbReference type="EMBL" id="GBO13882.1"/>
    </source>
</evidence>
<sequence>MFVRSPFLVNPLCGLTHRLLASMSDNQCQMYSEQTRDKYHTQGSHQCAFCNACAEICLQVNLFCIPHTQRFLTCVRSVMPVQISFRLNPLLHTSHERFLTCGRSVSVQMSLQINPLCIPHRQTASRQCPIR</sequence>
<protein>
    <submittedName>
        <fullName evidence="1">Uncharacterized protein</fullName>
    </submittedName>
</protein>
<dbReference type="AlphaFoldDB" id="A0A4Y2UNS0"/>
<dbReference type="Proteomes" id="UP000499080">
    <property type="component" value="Unassembled WGS sequence"/>
</dbReference>
<gene>
    <name evidence="1" type="ORF">AVEN_99229_1</name>
</gene>
<proteinExistence type="predicted"/>
<comment type="caution">
    <text evidence="1">The sequence shown here is derived from an EMBL/GenBank/DDBJ whole genome shotgun (WGS) entry which is preliminary data.</text>
</comment>